<dbReference type="GO" id="GO:0001164">
    <property type="term" value="F:RNA polymerase I core promoter sequence-specific DNA binding"/>
    <property type="evidence" value="ECO:0007669"/>
    <property type="project" value="InterPro"/>
</dbReference>
<dbReference type="Proteomes" id="UP001202328">
    <property type="component" value="Unassembled WGS sequence"/>
</dbReference>
<evidence type="ECO:0000256" key="3">
    <source>
        <dbReference type="ARBA" id="ARBA00022723"/>
    </source>
</evidence>
<protein>
    <recommendedName>
        <fullName evidence="11">Rrn7/TAF1B N-terminal cyclin domain-containing protein</fullName>
    </recommendedName>
</protein>
<comment type="caution">
    <text evidence="12">The sequence shown here is derived from an EMBL/GenBank/DDBJ whole genome shotgun (WGS) entry which is preliminary data.</text>
</comment>
<dbReference type="PANTHER" id="PTHR31576:SF2">
    <property type="entry name" value="TATA BOX-BINDING PROTEIN-ASSOCIATED FACTOR RNA POLYMERASE I SUBUNIT B"/>
    <property type="match status" value="1"/>
</dbReference>
<keyword evidence="7" id="KW-0238">DNA-binding</keyword>
<evidence type="ECO:0000256" key="5">
    <source>
        <dbReference type="ARBA" id="ARBA00022833"/>
    </source>
</evidence>
<evidence type="ECO:0000256" key="10">
    <source>
        <dbReference type="SAM" id="MobiDB-lite"/>
    </source>
</evidence>
<evidence type="ECO:0000256" key="4">
    <source>
        <dbReference type="ARBA" id="ARBA00022771"/>
    </source>
</evidence>
<evidence type="ECO:0000313" key="13">
    <source>
        <dbReference type="Proteomes" id="UP001202328"/>
    </source>
</evidence>
<dbReference type="PANTHER" id="PTHR31576">
    <property type="entry name" value="TATA BOX-BINDING PROTEIN-ASSOCIATED FACTOR RNA POLYMERASE I SUBUNIT B"/>
    <property type="match status" value="1"/>
</dbReference>
<accession>A0AAD4TCR5</accession>
<feature type="region of interest" description="Disordered" evidence="10">
    <location>
        <begin position="431"/>
        <end position="452"/>
    </location>
</feature>
<dbReference type="AlphaFoldDB" id="A0AAD4TCR5"/>
<dbReference type="EMBL" id="JAJJMB010001902">
    <property type="protein sequence ID" value="KAI3954566.1"/>
    <property type="molecule type" value="Genomic_DNA"/>
</dbReference>
<organism evidence="12 13">
    <name type="scientific">Papaver atlanticum</name>
    <dbReference type="NCBI Taxonomy" id="357466"/>
    <lineage>
        <taxon>Eukaryota</taxon>
        <taxon>Viridiplantae</taxon>
        <taxon>Streptophyta</taxon>
        <taxon>Embryophyta</taxon>
        <taxon>Tracheophyta</taxon>
        <taxon>Spermatophyta</taxon>
        <taxon>Magnoliopsida</taxon>
        <taxon>Ranunculales</taxon>
        <taxon>Papaveraceae</taxon>
        <taxon>Papaveroideae</taxon>
        <taxon>Papaver</taxon>
    </lineage>
</organism>
<keyword evidence="3" id="KW-0479">Metal-binding</keyword>
<name>A0AAD4TCR5_9MAGN</name>
<dbReference type="GO" id="GO:0008270">
    <property type="term" value="F:zinc ion binding"/>
    <property type="evidence" value="ECO:0007669"/>
    <property type="project" value="UniProtKB-KW"/>
</dbReference>
<reference evidence="12" key="1">
    <citation type="submission" date="2022-04" db="EMBL/GenBank/DDBJ databases">
        <title>A functionally conserved STORR gene fusion in Papaver species that diverged 16.8 million years ago.</title>
        <authorList>
            <person name="Catania T."/>
        </authorList>
    </citation>
    <scope>NUCLEOTIDE SEQUENCE</scope>
    <source>
        <strain evidence="12">S-188037</strain>
    </source>
</reference>
<keyword evidence="5" id="KW-0862">Zinc</keyword>
<comment type="subcellular location">
    <subcellularLocation>
        <location evidence="1">Nucleus</location>
        <location evidence="1">Nucleolus</location>
    </subcellularLocation>
</comment>
<feature type="domain" description="Rrn7/TAF1B N-terminal cyclin" evidence="11">
    <location>
        <begin position="94"/>
        <end position="227"/>
    </location>
</feature>
<evidence type="ECO:0000256" key="8">
    <source>
        <dbReference type="ARBA" id="ARBA00023163"/>
    </source>
</evidence>
<evidence type="ECO:0000313" key="12">
    <source>
        <dbReference type="EMBL" id="KAI3954566.1"/>
    </source>
</evidence>
<proteinExistence type="inferred from homology"/>
<evidence type="ECO:0000256" key="7">
    <source>
        <dbReference type="ARBA" id="ARBA00023125"/>
    </source>
</evidence>
<sequence>MGETRSCDECGGTEFEGADDGYFYCEQCQTRVHDMRDTAIGDEADLYSTGMYGNSQSHAIKEPENIHESEFWRELRKPVGYYACWVRTTYVMGIQLMIESQCQVLVEEFGVSPLICGLSGALWIRFIAASRVFKETWASRRVKDSDMQVKGNGNGKVRLPRWKDKDEPHNSAWERLVLIWLRNLRKKIPLSSCLSICFLSCHIARETILPTDIVNWFLKGKLPYLNVFLRIGEMLAEQSGRCPLSADLMFRPFRVLNFNGLVRRYLKQLQLPQEKILEHASMIYDSAMPPDLWLSPNRDVIPSRVCVMSIIMVAVRILYNINGYGKWEEKYCNANATKSSSSSRRGKRKARETKETKKKIVLGSSYFQNCKSDTHTAELLGSLEMTYEKIREARESSVNLSSYLKLCKDVVFAGAPLDIQEKNKDFECCSGNTASGEPGPAQDDASPGSVKHGSLNRLKSNMEENGFYNIPPRVQVKNVDYLRYETKSNGTRSFVAHADYYILLRVCALVAEVDVQDMHKAALKFEKRLAWLDKNIVGSLKLKAPKTASMPNLGAVSSETTSIML</sequence>
<keyword evidence="6" id="KW-0805">Transcription regulation</keyword>
<evidence type="ECO:0000256" key="1">
    <source>
        <dbReference type="ARBA" id="ARBA00004604"/>
    </source>
</evidence>
<dbReference type="GO" id="GO:0042790">
    <property type="term" value="P:nucleolar large rRNA transcription by RNA polymerase I"/>
    <property type="evidence" value="ECO:0007669"/>
    <property type="project" value="TreeGrafter"/>
</dbReference>
<gene>
    <name evidence="12" type="ORF">MKW98_019697</name>
</gene>
<keyword evidence="13" id="KW-1185">Reference proteome</keyword>
<dbReference type="GO" id="GO:0070860">
    <property type="term" value="C:RNA polymerase I core factor complex"/>
    <property type="evidence" value="ECO:0007669"/>
    <property type="project" value="InterPro"/>
</dbReference>
<dbReference type="InterPro" id="IPR048540">
    <property type="entry name" value="Rrn7_cyclin_N"/>
</dbReference>
<dbReference type="InterPro" id="IPR033599">
    <property type="entry name" value="TAF1B/Rrn7"/>
</dbReference>
<evidence type="ECO:0000256" key="2">
    <source>
        <dbReference type="ARBA" id="ARBA00006899"/>
    </source>
</evidence>
<keyword evidence="9" id="KW-0539">Nucleus</keyword>
<dbReference type="Pfam" id="PF20644">
    <property type="entry name" value="Rrn7_cyclin_N"/>
    <property type="match status" value="1"/>
</dbReference>
<keyword evidence="8" id="KW-0804">Transcription</keyword>
<evidence type="ECO:0000256" key="9">
    <source>
        <dbReference type="ARBA" id="ARBA00023242"/>
    </source>
</evidence>
<evidence type="ECO:0000259" key="11">
    <source>
        <dbReference type="Pfam" id="PF20644"/>
    </source>
</evidence>
<keyword evidence="4" id="KW-0863">Zinc-finger</keyword>
<evidence type="ECO:0000256" key="6">
    <source>
        <dbReference type="ARBA" id="ARBA00023015"/>
    </source>
</evidence>
<comment type="similarity">
    <text evidence="2">Belongs to the RRN7/TAF1B family.</text>
</comment>